<dbReference type="EMBL" id="JAGPXC010000002">
    <property type="protein sequence ID" value="KAH6657681.1"/>
    <property type="molecule type" value="Genomic_DNA"/>
</dbReference>
<comment type="caution">
    <text evidence="2">The sequence shown here is derived from an EMBL/GenBank/DDBJ whole genome shotgun (WGS) entry which is preliminary data.</text>
</comment>
<dbReference type="Proteomes" id="UP000758603">
    <property type="component" value="Unassembled WGS sequence"/>
</dbReference>
<dbReference type="PANTHER" id="PTHR35910">
    <property type="entry name" value="2EXR DOMAIN-CONTAINING PROTEIN"/>
    <property type="match status" value="1"/>
</dbReference>
<proteinExistence type="predicted"/>
<feature type="domain" description="2EXR" evidence="1">
    <location>
        <begin position="32"/>
        <end position="149"/>
    </location>
</feature>
<dbReference type="GeneID" id="70128495"/>
<protein>
    <recommendedName>
        <fullName evidence="1">2EXR domain-containing protein</fullName>
    </recommendedName>
</protein>
<dbReference type="PANTHER" id="PTHR35910:SF6">
    <property type="entry name" value="2EXR DOMAIN-CONTAINING PROTEIN"/>
    <property type="match status" value="1"/>
</dbReference>
<evidence type="ECO:0000313" key="3">
    <source>
        <dbReference type="Proteomes" id="UP000758603"/>
    </source>
</evidence>
<reference evidence="2" key="1">
    <citation type="journal article" date="2021" name="Nat. Commun.">
        <title>Genetic determinants of endophytism in the Arabidopsis root mycobiome.</title>
        <authorList>
            <person name="Mesny F."/>
            <person name="Miyauchi S."/>
            <person name="Thiergart T."/>
            <person name="Pickel B."/>
            <person name="Atanasova L."/>
            <person name="Karlsson M."/>
            <person name="Huettel B."/>
            <person name="Barry K.W."/>
            <person name="Haridas S."/>
            <person name="Chen C."/>
            <person name="Bauer D."/>
            <person name="Andreopoulos W."/>
            <person name="Pangilinan J."/>
            <person name="LaButti K."/>
            <person name="Riley R."/>
            <person name="Lipzen A."/>
            <person name="Clum A."/>
            <person name="Drula E."/>
            <person name="Henrissat B."/>
            <person name="Kohler A."/>
            <person name="Grigoriev I.V."/>
            <person name="Martin F.M."/>
            <person name="Hacquard S."/>
        </authorList>
    </citation>
    <scope>NUCLEOTIDE SEQUENCE</scope>
    <source>
        <strain evidence="2">MPI-SDFR-AT-0073</strain>
    </source>
</reference>
<dbReference type="Pfam" id="PF20150">
    <property type="entry name" value="2EXR"/>
    <property type="match status" value="1"/>
</dbReference>
<name>A0A9P9A204_9PEZI</name>
<gene>
    <name evidence="2" type="ORF">BKA67DRAFT_532876</name>
</gene>
<accession>A0A9P9A204</accession>
<sequence length="336" mass="38851">MAAGPVNFRFWLRFQVQSDGSTPSASPYHTSFPQFPQLPTELRLQIWDHMLLPRVILITCQDHESKVEMDSELSGRPSCRLVPALLHVNREARSVALEHYELTFSWKVPTALADLDILPPSSEFEESRRLATPQWTEPHVYFNFRQDALFLLGELEPSTYMGFNSPMTYFLNREDTKRVRKVAVAFRALGHGESGSQQVFGTLFHVVDRIMPPDRKVFICVNEGDELTHTLMGGDAPLVPGGLDYATRRTLSRGHQREPSDIVIDSISRFSLDDEVDRREILERYQRHESTPQNQESNLIQQIWNNWFRGNIMTSSLADMKFWLIREGELRKFINE</sequence>
<keyword evidence="3" id="KW-1185">Reference proteome</keyword>
<organism evidence="2 3">
    <name type="scientific">Truncatella angustata</name>
    <dbReference type="NCBI Taxonomy" id="152316"/>
    <lineage>
        <taxon>Eukaryota</taxon>
        <taxon>Fungi</taxon>
        <taxon>Dikarya</taxon>
        <taxon>Ascomycota</taxon>
        <taxon>Pezizomycotina</taxon>
        <taxon>Sordariomycetes</taxon>
        <taxon>Xylariomycetidae</taxon>
        <taxon>Amphisphaeriales</taxon>
        <taxon>Sporocadaceae</taxon>
        <taxon>Truncatella</taxon>
    </lineage>
</organism>
<dbReference type="AlphaFoldDB" id="A0A9P9A204"/>
<evidence type="ECO:0000313" key="2">
    <source>
        <dbReference type="EMBL" id="KAH6657681.1"/>
    </source>
</evidence>
<dbReference type="RefSeq" id="XP_045961915.1">
    <property type="nucleotide sequence ID" value="XM_046099603.1"/>
</dbReference>
<evidence type="ECO:0000259" key="1">
    <source>
        <dbReference type="Pfam" id="PF20150"/>
    </source>
</evidence>
<dbReference type="OrthoDB" id="3540486at2759"/>
<dbReference type="InterPro" id="IPR045518">
    <property type="entry name" value="2EXR"/>
</dbReference>